<protein>
    <submittedName>
        <fullName evidence="4">DNA-binding transcriptional MerR regulator</fullName>
    </submittedName>
</protein>
<dbReference type="AlphaFoldDB" id="A0A840WQP1"/>
<dbReference type="Gene3D" id="1.10.1660.10">
    <property type="match status" value="1"/>
</dbReference>
<evidence type="ECO:0000259" key="3">
    <source>
        <dbReference type="PROSITE" id="PS50937"/>
    </source>
</evidence>
<accession>A0A840WQP1</accession>
<dbReference type="InterPro" id="IPR009061">
    <property type="entry name" value="DNA-bd_dom_put_sf"/>
</dbReference>
<dbReference type="PROSITE" id="PS00552">
    <property type="entry name" value="HTH_MERR_1"/>
    <property type="match status" value="1"/>
</dbReference>
<dbReference type="PANTHER" id="PTHR30204">
    <property type="entry name" value="REDOX-CYCLING DRUG-SENSING TRANSCRIPTIONAL ACTIVATOR SOXR"/>
    <property type="match status" value="1"/>
</dbReference>
<gene>
    <name evidence="4" type="ORF">HNR07_003575</name>
</gene>
<evidence type="ECO:0000256" key="1">
    <source>
        <dbReference type="ARBA" id="ARBA00023125"/>
    </source>
</evidence>
<evidence type="ECO:0000313" key="4">
    <source>
        <dbReference type="EMBL" id="MBB5492438.1"/>
    </source>
</evidence>
<comment type="caution">
    <text evidence="4">The sequence shown here is derived from an EMBL/GenBank/DDBJ whole genome shotgun (WGS) entry which is preliminary data.</text>
</comment>
<dbReference type="PANTHER" id="PTHR30204:SF97">
    <property type="entry name" value="MERR FAMILY REGULATORY PROTEIN"/>
    <property type="match status" value="1"/>
</dbReference>
<keyword evidence="1 4" id="KW-0238">DNA-binding</keyword>
<dbReference type="InterPro" id="IPR047057">
    <property type="entry name" value="MerR_fam"/>
</dbReference>
<sequence>MKVKSEVGHQMLIGELSERTGVSRRLLRYYEDQGLLESARSTSGYRVYGEEAPRTVQRIRTLLDMGLTTRTIASVLPCATGDGNEPLELEMCPSLLATIRRELAELDERIDELQRNRGALAAQIGC</sequence>
<proteinExistence type="predicted"/>
<dbReference type="SMART" id="SM00422">
    <property type="entry name" value="HTH_MERR"/>
    <property type="match status" value="1"/>
</dbReference>
<dbReference type="CDD" id="cd01282">
    <property type="entry name" value="HTH_MerR-like_sg3"/>
    <property type="match status" value="1"/>
</dbReference>
<reference evidence="4 5" key="1">
    <citation type="submission" date="2020-08" db="EMBL/GenBank/DDBJ databases">
        <title>Sequencing the genomes of 1000 actinobacteria strains.</title>
        <authorList>
            <person name="Klenk H.-P."/>
        </authorList>
    </citation>
    <scope>NUCLEOTIDE SEQUENCE [LARGE SCALE GENOMIC DNA]</scope>
    <source>
        <strain evidence="4 5">DSM 44598</strain>
    </source>
</reference>
<evidence type="ECO:0000256" key="2">
    <source>
        <dbReference type="SAM" id="Coils"/>
    </source>
</evidence>
<dbReference type="EMBL" id="JACHDO010000001">
    <property type="protein sequence ID" value="MBB5492438.1"/>
    <property type="molecule type" value="Genomic_DNA"/>
</dbReference>
<name>A0A840WQP1_9ACTN</name>
<dbReference type="InterPro" id="IPR000551">
    <property type="entry name" value="MerR-type_HTH_dom"/>
</dbReference>
<organism evidence="4 5">
    <name type="scientific">Nocardiopsis metallicus</name>
    <dbReference type="NCBI Taxonomy" id="179819"/>
    <lineage>
        <taxon>Bacteria</taxon>
        <taxon>Bacillati</taxon>
        <taxon>Actinomycetota</taxon>
        <taxon>Actinomycetes</taxon>
        <taxon>Streptosporangiales</taxon>
        <taxon>Nocardiopsidaceae</taxon>
        <taxon>Nocardiopsis</taxon>
    </lineage>
</organism>
<keyword evidence="5" id="KW-1185">Reference proteome</keyword>
<dbReference type="PROSITE" id="PS50937">
    <property type="entry name" value="HTH_MERR_2"/>
    <property type="match status" value="1"/>
</dbReference>
<dbReference type="SUPFAM" id="SSF46955">
    <property type="entry name" value="Putative DNA-binding domain"/>
    <property type="match status" value="1"/>
</dbReference>
<feature type="coiled-coil region" evidence="2">
    <location>
        <begin position="96"/>
        <end position="123"/>
    </location>
</feature>
<dbReference type="Proteomes" id="UP000579647">
    <property type="component" value="Unassembled WGS sequence"/>
</dbReference>
<dbReference type="Pfam" id="PF13411">
    <property type="entry name" value="MerR_1"/>
    <property type="match status" value="1"/>
</dbReference>
<dbReference type="PRINTS" id="PR00040">
    <property type="entry name" value="HTHMERR"/>
</dbReference>
<evidence type="ECO:0000313" key="5">
    <source>
        <dbReference type="Proteomes" id="UP000579647"/>
    </source>
</evidence>
<keyword evidence="2" id="KW-0175">Coiled coil</keyword>
<dbReference type="GO" id="GO:0003677">
    <property type="term" value="F:DNA binding"/>
    <property type="evidence" value="ECO:0007669"/>
    <property type="project" value="UniProtKB-KW"/>
</dbReference>
<feature type="domain" description="HTH merR-type" evidence="3">
    <location>
        <begin position="13"/>
        <end position="78"/>
    </location>
</feature>
<dbReference type="GO" id="GO:0003700">
    <property type="term" value="F:DNA-binding transcription factor activity"/>
    <property type="evidence" value="ECO:0007669"/>
    <property type="project" value="InterPro"/>
</dbReference>